<dbReference type="EMBL" id="CP158270">
    <property type="protein sequence ID" value="XDJ90711.1"/>
    <property type="molecule type" value="Genomic_DNA"/>
</dbReference>
<evidence type="ECO:0000259" key="8">
    <source>
        <dbReference type="Pfam" id="PF11967"/>
    </source>
</evidence>
<keyword evidence="3 7" id="KW-0227">DNA damage</keyword>
<evidence type="ECO:0000313" key="21">
    <source>
        <dbReference type="EMBL" id="XDJ71200.1"/>
    </source>
</evidence>
<evidence type="ECO:0000313" key="28">
    <source>
        <dbReference type="EMBL" id="XDJ90711.1"/>
    </source>
</evidence>
<comment type="similarity">
    <text evidence="1 7">Belongs to the RecO family.</text>
</comment>
<organism evidence="31">
    <name type="scientific">Castellaniella ginsengisoli</name>
    <dbReference type="NCBI Taxonomy" id="546114"/>
    <lineage>
        <taxon>Bacteria</taxon>
        <taxon>Pseudomonadati</taxon>
        <taxon>Pseudomonadota</taxon>
        <taxon>Betaproteobacteria</taxon>
        <taxon>Burkholderiales</taxon>
        <taxon>Alcaligenaceae</taxon>
        <taxon>Castellaniella</taxon>
    </lineage>
</organism>
<dbReference type="EMBL" id="CP158271">
    <property type="protein sequence ID" value="XDJ93943.1"/>
    <property type="molecule type" value="Genomic_DNA"/>
</dbReference>
<dbReference type="NCBIfam" id="TIGR00613">
    <property type="entry name" value="reco"/>
    <property type="match status" value="1"/>
</dbReference>
<dbReference type="GeneID" id="93066253"/>
<dbReference type="EMBL" id="CP158259">
    <property type="protein sequence ID" value="XDJ60606.1"/>
    <property type="molecule type" value="Genomic_DNA"/>
</dbReference>
<dbReference type="InterPro" id="IPR003717">
    <property type="entry name" value="RecO"/>
</dbReference>
<dbReference type="EMBL" id="CP158256">
    <property type="protein sequence ID" value="XDJ53351.1"/>
    <property type="molecule type" value="Genomic_DNA"/>
</dbReference>
<evidence type="ECO:0000256" key="6">
    <source>
        <dbReference type="ARBA" id="ARBA00033409"/>
    </source>
</evidence>
<dbReference type="EMBL" id="CP158267">
    <property type="protein sequence ID" value="XDJ80209.1"/>
    <property type="molecule type" value="Genomic_DNA"/>
</dbReference>
<dbReference type="PANTHER" id="PTHR33991:SF1">
    <property type="entry name" value="DNA REPAIR PROTEIN RECO"/>
    <property type="match status" value="1"/>
</dbReference>
<evidence type="ECO:0000313" key="17">
    <source>
        <dbReference type="EMBL" id="XDJ60606.1"/>
    </source>
</evidence>
<evidence type="ECO:0000256" key="2">
    <source>
        <dbReference type="ARBA" id="ARBA00021310"/>
    </source>
</evidence>
<comment type="function">
    <text evidence="7">Involved in DNA repair and RecF pathway recombination.</text>
</comment>
<proteinExistence type="inferred from homology"/>
<keyword evidence="32" id="KW-1185">Reference proteome</keyword>
<evidence type="ECO:0000313" key="19">
    <source>
        <dbReference type="EMBL" id="XDJ65354.1"/>
    </source>
</evidence>
<dbReference type="HAMAP" id="MF_00201">
    <property type="entry name" value="RecO"/>
    <property type="match status" value="1"/>
</dbReference>
<dbReference type="EMBL" id="CP158262">
    <property type="protein sequence ID" value="XDJ70167.1"/>
    <property type="molecule type" value="Genomic_DNA"/>
</dbReference>
<reference evidence="31" key="3">
    <citation type="submission" date="2024-05" db="EMBL/GenBank/DDBJ databases">
        <authorList>
            <person name="Luo Y.-C."/>
            <person name="Nicholds J."/>
            <person name="Mortimer T."/>
            <person name="Maboni G."/>
        </authorList>
    </citation>
    <scope>NUCLEOTIDE SEQUENCE</scope>
    <source>
        <strain evidence="30">124370</strain>
        <strain evidence="31">124566</strain>
        <strain evidence="29">124953</strain>
        <strain evidence="28">130308</strain>
        <strain evidence="27">130416</strain>
        <strain evidence="26">140124</strain>
        <strain evidence="24">141555</strain>
        <strain evidence="25">143751</strain>
        <strain evidence="23">143769</strain>
        <strain evidence="22">143811</strain>
        <strain evidence="21">143936</strain>
        <strain evidence="20">144863</strain>
        <strain evidence="19">145849</strain>
        <strain evidence="18">145850</strain>
        <strain evidence="17">145852</strain>
        <strain evidence="16">148131</strain>
        <strain evidence="15">150221</strain>
        <strain evidence="14">150964</strain>
        <strain evidence="13">151108</strain>
        <strain evidence="12">151836</strain>
        <strain evidence="11">153271</strain>
        <strain evidence="10">153920</strain>
    </source>
</reference>
<evidence type="ECO:0000256" key="7">
    <source>
        <dbReference type="HAMAP-Rule" id="MF_00201"/>
    </source>
</evidence>
<dbReference type="EMBL" id="CP158269">
    <property type="protein sequence ID" value="XDJ86769.1"/>
    <property type="molecule type" value="Genomic_DNA"/>
</dbReference>
<name>A0AB39H5Q2_9BURK</name>
<reference evidence="9 32" key="1">
    <citation type="journal article" date="2019" name="Int. J. Syst. Evol. Microbiol.">
        <title>The Global Catalogue of Microorganisms (GCM) 10K type strain sequencing project: providing services to taxonomists for standard genome sequencing and annotation.</title>
        <authorList>
            <consortium name="The Broad Institute Genomics Platform"/>
            <consortium name="The Broad Institute Genome Sequencing Center for Infectious Disease"/>
            <person name="Wu L."/>
            <person name="Ma J."/>
        </authorList>
    </citation>
    <scope>NUCLEOTIDE SEQUENCE [LARGE SCALE GENOMIC DNA]</scope>
    <source>
        <strain evidence="9 32">JCM 15515</strain>
    </source>
</reference>
<dbReference type="EMBL" id="CP158257">
    <property type="protein sequence ID" value="XDJ55965.1"/>
    <property type="molecule type" value="Genomic_DNA"/>
</dbReference>
<keyword evidence="5 7" id="KW-0234">DNA repair</keyword>
<dbReference type="InterPro" id="IPR012340">
    <property type="entry name" value="NA-bd_OB-fold"/>
</dbReference>
<evidence type="ECO:0000256" key="1">
    <source>
        <dbReference type="ARBA" id="ARBA00007452"/>
    </source>
</evidence>
<protein>
    <recommendedName>
        <fullName evidence="2 7">DNA repair protein RecO</fullName>
    </recommendedName>
    <alternativeName>
        <fullName evidence="6 7">Recombination protein O</fullName>
    </alternativeName>
</protein>
<dbReference type="InterPro" id="IPR042242">
    <property type="entry name" value="RecO_C"/>
</dbReference>
<dbReference type="EMBL" id="CP158264">
    <property type="protein sequence ID" value="XDJ73473.1"/>
    <property type="molecule type" value="Genomic_DNA"/>
</dbReference>
<evidence type="ECO:0000313" key="23">
    <source>
        <dbReference type="EMBL" id="XDJ76465.1"/>
    </source>
</evidence>
<dbReference type="EMBL" id="CP158254">
    <property type="protein sequence ID" value="XDJ48133.1"/>
    <property type="molecule type" value="Genomic_DNA"/>
</dbReference>
<accession>A0AB39H5Q2</accession>
<evidence type="ECO:0000313" key="27">
    <source>
        <dbReference type="EMBL" id="XDJ86769.1"/>
    </source>
</evidence>
<keyword evidence="4 7" id="KW-0233">DNA recombination</keyword>
<dbReference type="SUPFAM" id="SSF57863">
    <property type="entry name" value="ArfGap/RecO-like zinc finger"/>
    <property type="match status" value="1"/>
</dbReference>
<dbReference type="EMBL" id="CP158266">
    <property type="protein sequence ID" value="XDJ83775.1"/>
    <property type="molecule type" value="Genomic_DNA"/>
</dbReference>
<dbReference type="Pfam" id="PF11967">
    <property type="entry name" value="RecO_N"/>
    <property type="match status" value="1"/>
</dbReference>
<evidence type="ECO:0000256" key="5">
    <source>
        <dbReference type="ARBA" id="ARBA00023204"/>
    </source>
</evidence>
<evidence type="ECO:0000313" key="26">
    <source>
        <dbReference type="EMBL" id="XDJ84567.1"/>
    </source>
</evidence>
<evidence type="ECO:0000313" key="20">
    <source>
        <dbReference type="EMBL" id="XDJ70167.1"/>
    </source>
</evidence>
<dbReference type="EMBL" id="CP158260">
    <property type="protein sequence ID" value="XDJ64777.1"/>
    <property type="molecule type" value="Genomic_DNA"/>
</dbReference>
<evidence type="ECO:0000313" key="16">
    <source>
        <dbReference type="EMBL" id="XDJ58647.1"/>
    </source>
</evidence>
<evidence type="ECO:0000313" key="18">
    <source>
        <dbReference type="EMBL" id="XDJ64777.1"/>
    </source>
</evidence>
<feature type="domain" description="DNA replication/recombination mediator RecO N-terminal" evidence="8">
    <location>
        <begin position="11"/>
        <end position="79"/>
    </location>
</feature>
<dbReference type="SUPFAM" id="SSF50249">
    <property type="entry name" value="Nucleic acid-binding proteins"/>
    <property type="match status" value="1"/>
</dbReference>
<dbReference type="KEGG" id="cgin:ABRZ00_01925"/>
<reference evidence="9" key="2">
    <citation type="submission" date="2023-12" db="EMBL/GenBank/DDBJ databases">
        <authorList>
            <person name="Sun Q."/>
            <person name="Inoue M."/>
        </authorList>
    </citation>
    <scope>NUCLEOTIDE SEQUENCE</scope>
    <source>
        <strain evidence="9">JCM 15515</strain>
    </source>
</reference>
<dbReference type="Proteomes" id="UP001500573">
    <property type="component" value="Unassembled WGS sequence"/>
</dbReference>
<evidence type="ECO:0000313" key="32">
    <source>
        <dbReference type="Proteomes" id="UP001500573"/>
    </source>
</evidence>
<evidence type="ECO:0000256" key="4">
    <source>
        <dbReference type="ARBA" id="ARBA00023172"/>
    </source>
</evidence>
<dbReference type="RefSeq" id="WP_343836966.1">
    <property type="nucleotide sequence ID" value="NZ_BAAAEX010000009.1"/>
</dbReference>
<evidence type="ECO:0000313" key="25">
    <source>
        <dbReference type="EMBL" id="XDJ83775.1"/>
    </source>
</evidence>
<dbReference type="GO" id="GO:0043590">
    <property type="term" value="C:bacterial nucleoid"/>
    <property type="evidence" value="ECO:0007669"/>
    <property type="project" value="TreeGrafter"/>
</dbReference>
<dbReference type="EMBL" id="BAAAEX010000009">
    <property type="protein sequence ID" value="GAA0778046.1"/>
    <property type="molecule type" value="Genomic_DNA"/>
</dbReference>
<gene>
    <name evidence="7 31" type="primary">recO</name>
    <name evidence="16" type="ORF">ABRY90_01625</name>
    <name evidence="19" type="ORF">ABRY91_07835</name>
    <name evidence="17" type="ORF">ABRY92_11525</name>
    <name evidence="20" type="ORF">ABRY94_05105</name>
    <name evidence="29" type="ORF">ABRY95_02690</name>
    <name evidence="25" type="ORF">ABRY96_06115</name>
    <name evidence="22" type="ORF">ABRY97_07430</name>
    <name evidence="27" type="ORF">ABRY98_07270</name>
    <name evidence="10" type="ORF">ABRY99_05315</name>
    <name evidence="15" type="ORF">ABRZ00_01925</name>
    <name evidence="14" type="ORF">ABRZ01_02285</name>
    <name evidence="11" type="ORF">ABRZ02_00465</name>
    <name evidence="18" type="ORF">ABRZ03_05470</name>
    <name evidence="12" type="ORF">ABRZ04_03465</name>
    <name evidence="30" type="ORF">ABRZ05_08160</name>
    <name evidence="21" type="ORF">ABRZ06_09690</name>
    <name evidence="24" type="ORF">ABRZ07_01450</name>
    <name evidence="26" type="ORF">ABRZ08_10060</name>
    <name evidence="13" type="ORF">ABRZ09_04495</name>
    <name evidence="23" type="ORF">ABRZ10_09855</name>
    <name evidence="31" type="ORF">ABRZ11_07815</name>
    <name evidence="28" type="ORF">ABRZ12_13915</name>
    <name evidence="9" type="ORF">GCM10009108_14450</name>
</gene>
<evidence type="ECO:0000313" key="14">
    <source>
        <dbReference type="EMBL" id="XDJ53351.1"/>
    </source>
</evidence>
<sequence length="196" mass="22344">MSRRGQRILDARGYVLHASPWRETSLIVQAFTRDHGCVALVAKGAKRPYSVLRPVLVGFQPLWLSWSGAAEVHTLTRAESGPVRLLDGRAMMSGWYMNELILRLLAREDPHPGIFDAYEAALDVLADARGRSHAVVLRRFEWLLLEQAGYGLDAPMPDFDRTDAEPLLRQALRERLDQLLETPLRTRQVLMDLQRY</sequence>
<dbReference type="Pfam" id="PF02565">
    <property type="entry name" value="RecO_C"/>
    <property type="match status" value="1"/>
</dbReference>
<evidence type="ECO:0000313" key="30">
    <source>
        <dbReference type="EMBL" id="XDJ95086.1"/>
    </source>
</evidence>
<dbReference type="EMBL" id="CP158261">
    <property type="protein sequence ID" value="XDJ65354.1"/>
    <property type="molecule type" value="Genomic_DNA"/>
</dbReference>
<dbReference type="EMBL" id="CP158273">
    <property type="protein sequence ID" value="XDJ95086.1"/>
    <property type="molecule type" value="Genomic_DNA"/>
</dbReference>
<evidence type="ECO:0000313" key="13">
    <source>
        <dbReference type="EMBL" id="XDJ51119.1"/>
    </source>
</evidence>
<dbReference type="InterPro" id="IPR037278">
    <property type="entry name" value="ARFGAP/RecO"/>
</dbReference>
<evidence type="ECO:0000313" key="10">
    <source>
        <dbReference type="EMBL" id="XDJ42986.1"/>
    </source>
</evidence>
<dbReference type="PANTHER" id="PTHR33991">
    <property type="entry name" value="DNA REPAIR PROTEIN RECO"/>
    <property type="match status" value="1"/>
</dbReference>
<dbReference type="EMBL" id="CP158253">
    <property type="protein sequence ID" value="XDJ44813.1"/>
    <property type="molecule type" value="Genomic_DNA"/>
</dbReference>
<dbReference type="Gene3D" id="2.40.50.140">
    <property type="entry name" value="Nucleic acid-binding proteins"/>
    <property type="match status" value="1"/>
</dbReference>
<dbReference type="EMBL" id="CP158272">
    <property type="protein sequence ID" value="XDJ97734.1"/>
    <property type="molecule type" value="Genomic_DNA"/>
</dbReference>
<dbReference type="EMBL" id="CP158255">
    <property type="protein sequence ID" value="XDJ51119.1"/>
    <property type="molecule type" value="Genomic_DNA"/>
</dbReference>
<evidence type="ECO:0000313" key="22">
    <source>
        <dbReference type="EMBL" id="XDJ73473.1"/>
    </source>
</evidence>
<evidence type="ECO:0000313" key="12">
    <source>
        <dbReference type="EMBL" id="XDJ48133.1"/>
    </source>
</evidence>
<dbReference type="EMBL" id="CP158252">
    <property type="protein sequence ID" value="XDJ42986.1"/>
    <property type="molecule type" value="Genomic_DNA"/>
</dbReference>
<evidence type="ECO:0000313" key="29">
    <source>
        <dbReference type="EMBL" id="XDJ93943.1"/>
    </source>
</evidence>
<evidence type="ECO:0000313" key="15">
    <source>
        <dbReference type="EMBL" id="XDJ55965.1"/>
    </source>
</evidence>
<dbReference type="Gene3D" id="1.20.1440.120">
    <property type="entry name" value="Recombination protein O, C-terminal domain"/>
    <property type="match status" value="1"/>
</dbReference>
<dbReference type="GO" id="GO:0006302">
    <property type="term" value="P:double-strand break repair"/>
    <property type="evidence" value="ECO:0007669"/>
    <property type="project" value="TreeGrafter"/>
</dbReference>
<dbReference type="AlphaFoldDB" id="A0AB39H5Q2"/>
<dbReference type="EMBL" id="CP158268">
    <property type="protein sequence ID" value="XDJ84567.1"/>
    <property type="molecule type" value="Genomic_DNA"/>
</dbReference>
<dbReference type="InterPro" id="IPR022572">
    <property type="entry name" value="DNA_rep/recomb_RecO_N"/>
</dbReference>
<dbReference type="GO" id="GO:0006310">
    <property type="term" value="P:DNA recombination"/>
    <property type="evidence" value="ECO:0007669"/>
    <property type="project" value="UniProtKB-UniRule"/>
</dbReference>
<dbReference type="EMBL" id="CP158265">
    <property type="protein sequence ID" value="XDJ76465.1"/>
    <property type="molecule type" value="Genomic_DNA"/>
</dbReference>
<dbReference type="EMBL" id="CP158258">
    <property type="protein sequence ID" value="XDJ58647.1"/>
    <property type="molecule type" value="Genomic_DNA"/>
</dbReference>
<evidence type="ECO:0000313" key="9">
    <source>
        <dbReference type="EMBL" id="GAA0778046.1"/>
    </source>
</evidence>
<evidence type="ECO:0000256" key="3">
    <source>
        <dbReference type="ARBA" id="ARBA00022763"/>
    </source>
</evidence>
<evidence type="ECO:0000313" key="11">
    <source>
        <dbReference type="EMBL" id="XDJ44813.1"/>
    </source>
</evidence>
<evidence type="ECO:0000313" key="24">
    <source>
        <dbReference type="EMBL" id="XDJ80209.1"/>
    </source>
</evidence>
<dbReference type="EMBL" id="CP158263">
    <property type="protein sequence ID" value="XDJ71200.1"/>
    <property type="molecule type" value="Genomic_DNA"/>
</dbReference>
<evidence type="ECO:0000313" key="31">
    <source>
        <dbReference type="EMBL" id="XDJ97734.1"/>
    </source>
</evidence>